<dbReference type="InterPro" id="IPR050266">
    <property type="entry name" value="AB_hydrolase_sf"/>
</dbReference>
<gene>
    <name evidence="3" type="ORF">FLT43_23250</name>
    <name evidence="2" type="ORF">M5W83_00560</name>
</gene>
<dbReference type="Proteomes" id="UP000315377">
    <property type="component" value="Chromosome"/>
</dbReference>
<reference evidence="2 5" key="2">
    <citation type="submission" date="2022-05" db="EMBL/GenBank/DDBJ databases">
        <title>Genome Sequencing of Bee-Associated Microbes.</title>
        <authorList>
            <person name="Dunlap C."/>
        </authorList>
    </citation>
    <scope>NUCLEOTIDE SEQUENCE [LARGE SCALE GENOMIC DNA]</scope>
    <source>
        <strain evidence="2 5">NRRL B-14613</strain>
    </source>
</reference>
<feature type="domain" description="AB hydrolase-1" evidence="1">
    <location>
        <begin position="30"/>
        <end position="290"/>
    </location>
</feature>
<dbReference type="PANTHER" id="PTHR43798:SF33">
    <property type="entry name" value="HYDROLASE, PUTATIVE (AFU_ORTHOLOGUE AFUA_2G14860)-RELATED"/>
    <property type="match status" value="1"/>
</dbReference>
<dbReference type="EMBL" id="JAMDMM010000003">
    <property type="protein sequence ID" value="MCY9605670.1"/>
    <property type="molecule type" value="Genomic_DNA"/>
</dbReference>
<organism evidence="3 4">
    <name type="scientific">Paenibacillus thiaminolyticus</name>
    <name type="common">Bacillus thiaminolyticus</name>
    <dbReference type="NCBI Taxonomy" id="49283"/>
    <lineage>
        <taxon>Bacteria</taxon>
        <taxon>Bacillati</taxon>
        <taxon>Bacillota</taxon>
        <taxon>Bacilli</taxon>
        <taxon>Bacillales</taxon>
        <taxon>Paenibacillaceae</taxon>
        <taxon>Paenibacillus</taxon>
    </lineage>
</organism>
<dbReference type="Proteomes" id="UP001209276">
    <property type="component" value="Unassembled WGS sequence"/>
</dbReference>
<dbReference type="GO" id="GO:0016020">
    <property type="term" value="C:membrane"/>
    <property type="evidence" value="ECO:0007669"/>
    <property type="project" value="TreeGrafter"/>
</dbReference>
<dbReference type="AlphaFoldDB" id="A0AAP9DX48"/>
<evidence type="ECO:0000259" key="1">
    <source>
        <dbReference type="Pfam" id="PF12697"/>
    </source>
</evidence>
<dbReference type="SUPFAM" id="SSF53474">
    <property type="entry name" value="alpha/beta-Hydrolases"/>
    <property type="match status" value="1"/>
</dbReference>
<dbReference type="Gene3D" id="3.40.50.1820">
    <property type="entry name" value="alpha/beta hydrolase"/>
    <property type="match status" value="1"/>
</dbReference>
<dbReference type="PRINTS" id="PR00111">
    <property type="entry name" value="ABHYDROLASE"/>
</dbReference>
<dbReference type="GeneID" id="76998880"/>
<dbReference type="GO" id="GO:0016787">
    <property type="term" value="F:hydrolase activity"/>
    <property type="evidence" value="ECO:0007669"/>
    <property type="project" value="UniProtKB-KW"/>
</dbReference>
<dbReference type="RefSeq" id="WP_087440839.1">
    <property type="nucleotide sequence ID" value="NZ_CABMNB010000010.1"/>
</dbReference>
<keyword evidence="3" id="KW-0378">Hydrolase</keyword>
<evidence type="ECO:0000313" key="2">
    <source>
        <dbReference type="EMBL" id="MCY9605670.1"/>
    </source>
</evidence>
<keyword evidence="5" id="KW-1185">Reference proteome</keyword>
<accession>A0AAP9DX48</accession>
<dbReference type="InterPro" id="IPR029058">
    <property type="entry name" value="AB_hydrolase_fold"/>
</dbReference>
<evidence type="ECO:0000313" key="4">
    <source>
        <dbReference type="Proteomes" id="UP000315377"/>
    </source>
</evidence>
<dbReference type="Pfam" id="PF12697">
    <property type="entry name" value="Abhydrolase_6"/>
    <property type="match status" value="1"/>
</dbReference>
<name>A0AAP9DX48_PANTH</name>
<proteinExistence type="predicted"/>
<dbReference type="EMBL" id="CP041405">
    <property type="protein sequence ID" value="QDM46060.1"/>
    <property type="molecule type" value="Genomic_DNA"/>
</dbReference>
<reference evidence="3 4" key="1">
    <citation type="submission" date="2019-07" db="EMBL/GenBank/DDBJ databases">
        <title>Paenibacillus thiaminolyticus NRRL B-4156.</title>
        <authorList>
            <person name="Hehnly C."/>
            <person name="Zhang L."/>
        </authorList>
    </citation>
    <scope>NUCLEOTIDE SEQUENCE [LARGE SCALE GENOMIC DNA]</scope>
    <source>
        <strain evidence="3 4">NRRL B-4156</strain>
    </source>
</reference>
<dbReference type="PANTHER" id="PTHR43798">
    <property type="entry name" value="MONOACYLGLYCEROL LIPASE"/>
    <property type="match status" value="1"/>
</dbReference>
<protein>
    <submittedName>
        <fullName evidence="3">Alpha/beta hydrolase</fullName>
    </submittedName>
</protein>
<evidence type="ECO:0000313" key="3">
    <source>
        <dbReference type="EMBL" id="QDM46060.1"/>
    </source>
</evidence>
<sequence length="306" mass="34042">MKARVTLKSVLLPNGETLGYRERDGGEEVLLLIHGNMNSSYHWDVALERLDPRYKLYAIDLRGFGISTYHEPIRALRDLADDVKLFSRELELDRLAVMGWSTGGGVAMELAADWPETVTKLILLASVSTRGYPFHEDGGSGLPDRGRRIVSYAGIEALERNRLIAAAIARGDRVFLKRLYEAVIYDKNRPEEAHYEAYLDDMLTQRNLMDIYHALNTFNVSMFDHEAAAGSGAVRRIAAPTLVLRGDRDMVISEAMAAETLADLGEIARFIPLKDCGHSPLVDDPAQLLQAVEAFLAADIVMQPEV</sequence>
<dbReference type="InterPro" id="IPR000073">
    <property type="entry name" value="AB_hydrolase_1"/>
</dbReference>
<evidence type="ECO:0000313" key="5">
    <source>
        <dbReference type="Proteomes" id="UP001209276"/>
    </source>
</evidence>